<gene>
    <name evidence="2" type="ORF">CYPRO_2969</name>
</gene>
<dbReference type="InterPro" id="IPR003607">
    <property type="entry name" value="HD/PDEase_dom"/>
</dbReference>
<dbReference type="SMART" id="SM00471">
    <property type="entry name" value="HDc"/>
    <property type="match status" value="1"/>
</dbReference>
<evidence type="ECO:0000259" key="1">
    <source>
        <dbReference type="PROSITE" id="PS51831"/>
    </source>
</evidence>
<dbReference type="EMBL" id="CP027806">
    <property type="protein sequence ID" value="AXJ02206.1"/>
    <property type="molecule type" value="Genomic_DNA"/>
</dbReference>
<dbReference type="InterPro" id="IPR006674">
    <property type="entry name" value="HD_domain"/>
</dbReference>
<dbReference type="Proteomes" id="UP000254808">
    <property type="component" value="Chromosome"/>
</dbReference>
<dbReference type="Gene3D" id="1.10.3210.50">
    <property type="match status" value="1"/>
</dbReference>
<dbReference type="CDD" id="cd00077">
    <property type="entry name" value="HDc"/>
    <property type="match status" value="1"/>
</dbReference>
<feature type="domain" description="HD" evidence="1">
    <location>
        <begin position="51"/>
        <end position="155"/>
    </location>
</feature>
<dbReference type="PROSITE" id="PS51831">
    <property type="entry name" value="HD"/>
    <property type="match status" value="1"/>
</dbReference>
<protein>
    <recommendedName>
        <fullName evidence="1">HD domain-containing protein</fullName>
    </recommendedName>
</protein>
<proteinExistence type="predicted"/>
<dbReference type="PANTHER" id="PTHR33594:SF1">
    <property type="entry name" value="HD_PDEASE DOMAIN-CONTAINING PROTEIN"/>
    <property type="match status" value="1"/>
</dbReference>
<accession>A0A345UP04</accession>
<name>A0A345UP04_9BACT</name>
<evidence type="ECO:0000313" key="3">
    <source>
        <dbReference type="Proteomes" id="UP000254808"/>
    </source>
</evidence>
<evidence type="ECO:0000313" key="2">
    <source>
        <dbReference type="EMBL" id="AXJ02206.1"/>
    </source>
</evidence>
<dbReference type="AlphaFoldDB" id="A0A345UP04"/>
<reference evidence="2 3" key="1">
    <citation type="submission" date="2018-03" db="EMBL/GenBank/DDBJ databases">
        <title>Phenotypic and genomic properties of Cyclonatronum proteinivorum gen. nov., sp. nov., a haloalkaliphilic bacteroidete from soda lakes possessing Na+-translocating rhodopsin.</title>
        <authorList>
            <person name="Toshchakov S.V."/>
            <person name="Korzhenkov A."/>
            <person name="Samarov N.I."/>
            <person name="Kublanov I.V."/>
            <person name="Muntyan M.S."/>
            <person name="Sorokin D.Y."/>
        </authorList>
    </citation>
    <scope>NUCLEOTIDE SEQUENCE [LARGE SCALE GENOMIC DNA]</scope>
    <source>
        <strain evidence="2 3">Omega</strain>
    </source>
</reference>
<sequence length="247" mass="27589">MQAALYKCTACLFHFIPESNAKLVTRMKAPDEHTIKHWLTPRIAKHDTAHDLQHVMRVVERARDIGQAEGADLNILIPAAWLHDLIALPKNSAERSQAASRSAEQAAAWLLSQGTHRATVDAISHCIAAHSFSGEVQARTKEAKILQDADRLDALGAIGIARCFVTGASFGAAFYHPEMPITDGNSRSFNDKHYTLDHFYTKLYKLPERMHTQTAREIALQRLSFMKKFEQQLIGEIAGKNDMQHPA</sequence>
<dbReference type="KEGG" id="cprv:CYPRO_2969"/>
<dbReference type="SUPFAM" id="SSF109604">
    <property type="entry name" value="HD-domain/PDEase-like"/>
    <property type="match status" value="1"/>
</dbReference>
<organism evidence="2 3">
    <name type="scientific">Cyclonatronum proteinivorum</name>
    <dbReference type="NCBI Taxonomy" id="1457365"/>
    <lineage>
        <taxon>Bacteria</taxon>
        <taxon>Pseudomonadati</taxon>
        <taxon>Balneolota</taxon>
        <taxon>Balneolia</taxon>
        <taxon>Balneolales</taxon>
        <taxon>Cyclonatronaceae</taxon>
        <taxon>Cyclonatronum</taxon>
    </lineage>
</organism>
<dbReference type="PANTHER" id="PTHR33594">
    <property type="entry name" value="SUPERFAMILY HYDROLASE, PUTATIVE (AFU_ORTHOLOGUE AFUA_1G03035)-RELATED"/>
    <property type="match status" value="1"/>
</dbReference>
<keyword evidence="3" id="KW-1185">Reference proteome</keyword>
<dbReference type="Pfam" id="PF01966">
    <property type="entry name" value="HD"/>
    <property type="match status" value="1"/>
</dbReference>